<comment type="subcellular location">
    <subcellularLocation>
        <location evidence="1">Cell outer membrane</location>
        <topology evidence="1">Multi-pass membrane protein</topology>
    </subcellularLocation>
</comment>
<dbReference type="Pfam" id="PF25183">
    <property type="entry name" value="OMP_b-brl_4"/>
    <property type="match status" value="1"/>
</dbReference>
<dbReference type="InterPro" id="IPR008969">
    <property type="entry name" value="CarboxyPept-like_regulatory"/>
</dbReference>
<dbReference type="SUPFAM" id="SSF49464">
    <property type="entry name" value="Carboxypeptidase regulatory domain-like"/>
    <property type="match status" value="1"/>
</dbReference>
<evidence type="ECO:0000256" key="6">
    <source>
        <dbReference type="ARBA" id="ARBA00023136"/>
    </source>
</evidence>
<evidence type="ECO:0000256" key="5">
    <source>
        <dbReference type="ARBA" id="ARBA00022729"/>
    </source>
</evidence>
<evidence type="ECO:0000313" key="11">
    <source>
        <dbReference type="Proteomes" id="UP000648801"/>
    </source>
</evidence>
<dbReference type="PANTHER" id="PTHR30069">
    <property type="entry name" value="TONB-DEPENDENT OUTER MEMBRANE RECEPTOR"/>
    <property type="match status" value="1"/>
</dbReference>
<reference evidence="10" key="2">
    <citation type="submission" date="2020-09" db="EMBL/GenBank/DDBJ databases">
        <authorList>
            <person name="Sun Q."/>
            <person name="Zhou Y."/>
        </authorList>
    </citation>
    <scope>NUCLEOTIDE SEQUENCE</scope>
    <source>
        <strain evidence="10">CGMCC 1.15447</strain>
    </source>
</reference>
<evidence type="ECO:0000256" key="2">
    <source>
        <dbReference type="ARBA" id="ARBA00022448"/>
    </source>
</evidence>
<accession>A0A916RW97</accession>
<dbReference type="InterPro" id="IPR036942">
    <property type="entry name" value="Beta-barrel_TonB_sf"/>
</dbReference>
<keyword evidence="2" id="KW-0813">Transport</keyword>
<sequence>MMARRHTCWFLHLLIVSAVLLFCRGALASEYRGQVIFAGFPVPGAMVSATQGAKKFTTVTDQDGAYYFADLPDGAWKIAIEMQCFSTLHEDVTIAHNMPPAKWELQLIPLNELMARTKLMQAPPVLPPLSNEASNGSQVAANGNVASTPQVDASQANDGFLINGSVNNAATSRFSLEQAFGNRRPNSKSLYNGGLALILDNSAFDARTYSLSGQNTPKPAYNRITGALSLGGPLNIPHLMPKGPTFFVGYQWTRDHTAATESGLVPTQAERTGDLSALPVTIFNPATGAPFANNAVPVSPQAQALLQLYPLPNIAPEINSRYNYQIPVLNSSHQDVVQSRLEKELGRKDNIYGGFNLQSTRAGGTNLFNFVDTTDSLGMNTNVHWSHRFSQHLFTYAGYQFSRLRTQVRPWFENRENISGNAGIGGNNQDPTNWGPPALNFSSGIAALSDAQSSFNRNRTDAFSGSVALYHRHHNVTMGGDIRKQEYNDFMQQDPRGTFTFTGAATQGAGVTSGSDLADFLLGVPDTSSIAYGNADKYLRQTVYDLYASDDWRALSNLTLNVGVRWQYQAPITELRGRLVNLDVAKGFSAVAPVVGNDPVGALTGDHYPTSLIRPDKSGIEPRVALSWRPFAASTVVVRAGYGIYHDTSVYQSLALSLAQQAPLSKSLSVDNSAACPLTLADGFNPCSSITQNTFAVDPNLRVGYAQTWQLTMQRDLPFALQMTASYLGVKGTHGPQQFLPNTYPIGAGNPCPACPAGFVYQTSGGNSTRQAAQLQLRRRLRSGFTASLIYTYSKSMDDDAFLGGQSSSSPQSSRGPEAPPTVAAASSAAVIAQNWLDLRSERSPSSFDQRHLLNAQLQYTSGEGLGGGTLMSGWRGRLLKEWTFMTRISAGSGLPQTPVYLAAVPGTGYTGPIRPDLTGEPISSSQPGVHLNAAAYAAPIAGQWGDAGRNSITGPAQFSLDAALARTFRPSSRFYLDARIDATNVLNRGVFTGWITTVNSAQFGLPLAANPMRSLETTVRLRF</sequence>
<evidence type="ECO:0000259" key="9">
    <source>
        <dbReference type="Pfam" id="PF25183"/>
    </source>
</evidence>
<protein>
    <recommendedName>
        <fullName evidence="9">TonB-dependent transporter Oar-like beta-barrel domain-containing protein</fullName>
    </recommendedName>
</protein>
<evidence type="ECO:0000256" key="7">
    <source>
        <dbReference type="ARBA" id="ARBA00023237"/>
    </source>
</evidence>
<dbReference type="EMBL" id="BMJB01000001">
    <property type="protein sequence ID" value="GGA69322.1"/>
    <property type="molecule type" value="Genomic_DNA"/>
</dbReference>
<evidence type="ECO:0000256" key="3">
    <source>
        <dbReference type="ARBA" id="ARBA00022452"/>
    </source>
</evidence>
<organism evidence="10 11">
    <name type="scientific">Edaphobacter acidisoli</name>
    <dbReference type="NCBI Taxonomy" id="2040573"/>
    <lineage>
        <taxon>Bacteria</taxon>
        <taxon>Pseudomonadati</taxon>
        <taxon>Acidobacteriota</taxon>
        <taxon>Terriglobia</taxon>
        <taxon>Terriglobales</taxon>
        <taxon>Acidobacteriaceae</taxon>
        <taxon>Edaphobacter</taxon>
    </lineage>
</organism>
<dbReference type="PANTHER" id="PTHR30069:SF29">
    <property type="entry name" value="HEMOGLOBIN AND HEMOGLOBIN-HAPTOGLOBIN-BINDING PROTEIN 1-RELATED"/>
    <property type="match status" value="1"/>
</dbReference>
<evidence type="ECO:0000313" key="10">
    <source>
        <dbReference type="EMBL" id="GGA69322.1"/>
    </source>
</evidence>
<comment type="caution">
    <text evidence="10">The sequence shown here is derived from an EMBL/GenBank/DDBJ whole genome shotgun (WGS) entry which is preliminary data.</text>
</comment>
<keyword evidence="11" id="KW-1185">Reference proteome</keyword>
<feature type="compositionally biased region" description="Low complexity" evidence="8">
    <location>
        <begin position="804"/>
        <end position="824"/>
    </location>
</feature>
<evidence type="ECO:0000256" key="8">
    <source>
        <dbReference type="SAM" id="MobiDB-lite"/>
    </source>
</evidence>
<dbReference type="Gene3D" id="2.40.170.20">
    <property type="entry name" value="TonB-dependent receptor, beta-barrel domain"/>
    <property type="match status" value="1"/>
</dbReference>
<keyword evidence="3" id="KW-1134">Transmembrane beta strand</keyword>
<evidence type="ECO:0000256" key="1">
    <source>
        <dbReference type="ARBA" id="ARBA00004571"/>
    </source>
</evidence>
<dbReference type="InterPro" id="IPR057601">
    <property type="entry name" value="Oar-like_b-barrel"/>
</dbReference>
<keyword evidence="6" id="KW-0472">Membrane</keyword>
<keyword evidence="4" id="KW-0812">Transmembrane</keyword>
<dbReference type="GO" id="GO:0015344">
    <property type="term" value="F:siderophore uptake transmembrane transporter activity"/>
    <property type="evidence" value="ECO:0007669"/>
    <property type="project" value="TreeGrafter"/>
</dbReference>
<keyword evidence="7" id="KW-0998">Cell outer membrane</keyword>
<dbReference type="SUPFAM" id="SSF56935">
    <property type="entry name" value="Porins"/>
    <property type="match status" value="1"/>
</dbReference>
<dbReference type="Proteomes" id="UP000648801">
    <property type="component" value="Unassembled WGS sequence"/>
</dbReference>
<dbReference type="GO" id="GO:0044718">
    <property type="term" value="P:siderophore transmembrane transport"/>
    <property type="evidence" value="ECO:0007669"/>
    <property type="project" value="TreeGrafter"/>
</dbReference>
<proteinExistence type="predicted"/>
<dbReference type="AlphaFoldDB" id="A0A916RW97"/>
<gene>
    <name evidence="10" type="ORF">GCM10011507_21040</name>
</gene>
<reference evidence="10" key="1">
    <citation type="journal article" date="2014" name="Int. J. Syst. Evol. Microbiol.">
        <title>Complete genome sequence of Corynebacterium casei LMG S-19264T (=DSM 44701T), isolated from a smear-ripened cheese.</title>
        <authorList>
            <consortium name="US DOE Joint Genome Institute (JGI-PGF)"/>
            <person name="Walter F."/>
            <person name="Albersmeier A."/>
            <person name="Kalinowski J."/>
            <person name="Ruckert C."/>
        </authorList>
    </citation>
    <scope>NUCLEOTIDE SEQUENCE</scope>
    <source>
        <strain evidence="10">CGMCC 1.15447</strain>
    </source>
</reference>
<dbReference type="Gene3D" id="2.60.40.1120">
    <property type="entry name" value="Carboxypeptidase-like, regulatory domain"/>
    <property type="match status" value="1"/>
</dbReference>
<dbReference type="GO" id="GO:0009279">
    <property type="term" value="C:cell outer membrane"/>
    <property type="evidence" value="ECO:0007669"/>
    <property type="project" value="UniProtKB-SubCell"/>
</dbReference>
<feature type="domain" description="TonB-dependent transporter Oar-like beta-barrel" evidence="9">
    <location>
        <begin position="199"/>
        <end position="1014"/>
    </location>
</feature>
<dbReference type="InterPro" id="IPR039426">
    <property type="entry name" value="TonB-dep_rcpt-like"/>
</dbReference>
<name>A0A916RW97_9BACT</name>
<feature type="region of interest" description="Disordered" evidence="8">
    <location>
        <begin position="802"/>
        <end position="824"/>
    </location>
</feature>
<evidence type="ECO:0000256" key="4">
    <source>
        <dbReference type="ARBA" id="ARBA00022692"/>
    </source>
</evidence>
<keyword evidence="5" id="KW-0732">Signal</keyword>